<comment type="caution">
    <text evidence="2">The sequence shown here is derived from an EMBL/GenBank/DDBJ whole genome shotgun (WGS) entry which is preliminary data.</text>
</comment>
<evidence type="ECO:0000313" key="3">
    <source>
        <dbReference type="Proteomes" id="UP001328107"/>
    </source>
</evidence>
<evidence type="ECO:0000313" key="2">
    <source>
        <dbReference type="EMBL" id="GMR56315.1"/>
    </source>
</evidence>
<sequence length="155" mass="16376">TISPNRLNDEEANSAFDLDFMVPKSRRELRAMVKSTDAPAKKSDASSNAAVDGKNGEAQIMDAKDASSKKAEPPTAHRPVQPTSEQSDKNISVPPKPPTYHADQAVAVAARVAAQTTASNAGAADIAGPSKSSARIKRYASDSRVKMGEKKDKAE</sequence>
<evidence type="ECO:0000256" key="1">
    <source>
        <dbReference type="SAM" id="MobiDB-lite"/>
    </source>
</evidence>
<organism evidence="2 3">
    <name type="scientific">Pristionchus mayeri</name>
    <dbReference type="NCBI Taxonomy" id="1317129"/>
    <lineage>
        <taxon>Eukaryota</taxon>
        <taxon>Metazoa</taxon>
        <taxon>Ecdysozoa</taxon>
        <taxon>Nematoda</taxon>
        <taxon>Chromadorea</taxon>
        <taxon>Rhabditida</taxon>
        <taxon>Rhabditina</taxon>
        <taxon>Diplogasteromorpha</taxon>
        <taxon>Diplogasteroidea</taxon>
        <taxon>Neodiplogasteridae</taxon>
        <taxon>Pristionchus</taxon>
    </lineage>
</organism>
<accession>A0AAN5D5B8</accession>
<feature type="compositionally biased region" description="Basic and acidic residues" evidence="1">
    <location>
        <begin position="62"/>
        <end position="72"/>
    </location>
</feature>
<proteinExistence type="predicted"/>
<feature type="non-terminal residue" evidence="2">
    <location>
        <position position="155"/>
    </location>
</feature>
<dbReference type="EMBL" id="BTRK01000005">
    <property type="protein sequence ID" value="GMR56315.1"/>
    <property type="molecule type" value="Genomic_DNA"/>
</dbReference>
<keyword evidence="3" id="KW-1185">Reference proteome</keyword>
<gene>
    <name evidence="2" type="ORF">PMAYCL1PPCAC_26510</name>
</gene>
<feature type="compositionally biased region" description="Low complexity" evidence="1">
    <location>
        <begin position="102"/>
        <end position="124"/>
    </location>
</feature>
<feature type="compositionally biased region" description="Basic and acidic residues" evidence="1">
    <location>
        <begin position="139"/>
        <end position="155"/>
    </location>
</feature>
<feature type="region of interest" description="Disordered" evidence="1">
    <location>
        <begin position="31"/>
        <end position="155"/>
    </location>
</feature>
<feature type="non-terminal residue" evidence="2">
    <location>
        <position position="1"/>
    </location>
</feature>
<reference evidence="3" key="1">
    <citation type="submission" date="2022-10" db="EMBL/GenBank/DDBJ databases">
        <title>Genome assembly of Pristionchus species.</title>
        <authorList>
            <person name="Yoshida K."/>
            <person name="Sommer R.J."/>
        </authorList>
    </citation>
    <scope>NUCLEOTIDE SEQUENCE [LARGE SCALE GENOMIC DNA]</scope>
    <source>
        <strain evidence="3">RS5460</strain>
    </source>
</reference>
<name>A0AAN5D5B8_9BILA</name>
<protein>
    <submittedName>
        <fullName evidence="2">Uncharacterized protein</fullName>
    </submittedName>
</protein>
<dbReference type="Proteomes" id="UP001328107">
    <property type="component" value="Unassembled WGS sequence"/>
</dbReference>
<dbReference type="AlphaFoldDB" id="A0AAN5D5B8"/>